<dbReference type="InterPro" id="IPR011687">
    <property type="entry name" value="Nop53/GLTSCR2"/>
</dbReference>
<evidence type="ECO:0000256" key="6">
    <source>
        <dbReference type="SAM" id="MobiDB-lite"/>
    </source>
</evidence>
<evidence type="ECO:0000313" key="7">
    <source>
        <dbReference type="EMBL" id="SVE69842.1"/>
    </source>
</evidence>
<evidence type="ECO:0000256" key="2">
    <source>
        <dbReference type="ARBA" id="ARBA00018339"/>
    </source>
</evidence>
<evidence type="ECO:0000256" key="3">
    <source>
        <dbReference type="ARBA" id="ARBA00022517"/>
    </source>
</evidence>
<feature type="compositionally biased region" description="Acidic residues" evidence="6">
    <location>
        <begin position="295"/>
        <end position="305"/>
    </location>
</feature>
<feature type="region of interest" description="Disordered" evidence="6">
    <location>
        <begin position="294"/>
        <end position="320"/>
    </location>
</feature>
<dbReference type="GO" id="GO:0000027">
    <property type="term" value="P:ribosomal large subunit assembly"/>
    <property type="evidence" value="ECO:0007669"/>
    <property type="project" value="UniProtKB-UniRule"/>
</dbReference>
<dbReference type="GO" id="GO:0006364">
    <property type="term" value="P:rRNA processing"/>
    <property type="evidence" value="ECO:0007669"/>
    <property type="project" value="TreeGrafter"/>
</dbReference>
<dbReference type="GO" id="GO:0005730">
    <property type="term" value="C:nucleolus"/>
    <property type="evidence" value="ECO:0007669"/>
    <property type="project" value="UniProtKB-SubCell"/>
</dbReference>
<dbReference type="GO" id="GO:0008097">
    <property type="term" value="F:5S rRNA binding"/>
    <property type="evidence" value="ECO:0007669"/>
    <property type="project" value="TreeGrafter"/>
</dbReference>
<accession>A0A4Y7LPP5</accession>
<feature type="region of interest" description="Disordered" evidence="6">
    <location>
        <begin position="66"/>
        <end position="89"/>
    </location>
</feature>
<dbReference type="GO" id="GO:0005654">
    <property type="term" value="C:nucleoplasm"/>
    <property type="evidence" value="ECO:0007669"/>
    <property type="project" value="UniProtKB-SubCell"/>
</dbReference>
<sequence length="475" mass="55433">MATLGSNAWLVTNDGKTKVARKPKRIVKHKKKAWRVTNVEDVERFLESKRLDERLGAPFEERSSDSIFVVDTTADNDKPKPKDSNRKKKIKEIGELRCYTILTPNSAVTDPLKKRNRVRLPEERGDPKLRQYMENLRASGKIPNRFANSMRDHQKNTERLAQKPKRERLRSNFDFDLWGGKGDTILIGDKVVAATDLSDELKKYTMEKTGNRIYSRPKTMFSKTTSLPPVEPPHPGTSYNPTFQDHQDLLQKAWQTEVKEITAEAKTRRQLGPMLKVTPVQKQAEWFTEMSQGLADDDEDKEAEEGTSIARPTKPKTRKQKLKAKALRYQEFRRKQLKEEKRRLAEFMRLRSIRREIRVGEEKQAARIVKRKEEKVAKLSKPAILGRCKYEELPVEVNMSDEIAGSLRGLKTEGNVLIDRYKSLQRRNIIEPRIRHRTVYRYKHKVFKKRSHVEPTGYKICRKQDQEKEKSSIEL</sequence>
<evidence type="ECO:0000256" key="5">
    <source>
        <dbReference type="PIRNR" id="PIRNR017302"/>
    </source>
</evidence>
<keyword evidence="3 5" id="KW-0690">Ribosome biogenesis</keyword>
<feature type="compositionally biased region" description="Basic and acidic residues" evidence="6">
    <location>
        <begin position="75"/>
        <end position="84"/>
    </location>
</feature>
<dbReference type="Pfam" id="PF07767">
    <property type="entry name" value="Nop53"/>
    <property type="match status" value="1"/>
</dbReference>
<comment type="subcellular location">
    <subcellularLocation>
        <location evidence="5">Nucleus</location>
        <location evidence="5">Nucleolus</location>
    </subcellularLocation>
    <subcellularLocation>
        <location evidence="5">Nucleus</location>
        <location evidence="5">Nucleoplasm</location>
    </subcellularLocation>
</comment>
<dbReference type="PANTHER" id="PTHR14211">
    <property type="entry name" value="GLIOMA SUPPRESSOR CANDIDATE REGION GENE 2"/>
    <property type="match status" value="1"/>
</dbReference>
<dbReference type="PANTHER" id="PTHR14211:SF7">
    <property type="entry name" value="RIBOSOME BIOGENESIS PROTEIN NOP53"/>
    <property type="match status" value="1"/>
</dbReference>
<evidence type="ECO:0000256" key="4">
    <source>
        <dbReference type="ARBA" id="ARBA00023242"/>
    </source>
</evidence>
<name>A0A4Y7LPP5_9CRUS</name>
<organism evidence="7">
    <name type="scientific">Eubosmina coregoni</name>
    <dbReference type="NCBI Taxonomy" id="186181"/>
    <lineage>
        <taxon>Eukaryota</taxon>
        <taxon>Metazoa</taxon>
        <taxon>Ecdysozoa</taxon>
        <taxon>Arthropoda</taxon>
        <taxon>Crustacea</taxon>
        <taxon>Branchiopoda</taxon>
        <taxon>Diplostraca</taxon>
        <taxon>Cladocera</taxon>
        <taxon>Anomopoda</taxon>
        <taxon>Bosminidae</taxon>
        <taxon>Eubosmina</taxon>
    </lineage>
</organism>
<evidence type="ECO:0000256" key="1">
    <source>
        <dbReference type="ARBA" id="ARBA00008838"/>
    </source>
</evidence>
<comment type="similarity">
    <text evidence="1 5">Belongs to the NOP53 family.</text>
</comment>
<dbReference type="AlphaFoldDB" id="A0A4Y7LPP5"/>
<keyword evidence="4 5" id="KW-0539">Nucleus</keyword>
<gene>
    <name evidence="7" type="primary">EOG090X07H9</name>
</gene>
<dbReference type="PIRSF" id="PIRSF017302">
    <property type="entry name" value="Gltscr2"/>
    <property type="match status" value="1"/>
</dbReference>
<proteinExistence type="evidence at transcript level"/>
<protein>
    <recommendedName>
        <fullName evidence="2 5">Ribosome biogenesis protein NOP53</fullName>
    </recommendedName>
</protein>
<reference evidence="7" key="1">
    <citation type="submission" date="2018-08" db="EMBL/GenBank/DDBJ databases">
        <authorList>
            <person name="Cornetti L."/>
        </authorList>
    </citation>
    <scope>NUCLEOTIDE SEQUENCE</scope>
    <source>
        <strain evidence="7">FI-BAL1-1</strain>
    </source>
</reference>
<comment type="function">
    <text evidence="5">May play a role in ribosome biogenesis.</text>
</comment>
<dbReference type="EMBL" id="LR000223">
    <property type="protein sequence ID" value="SVE69842.1"/>
    <property type="molecule type" value="mRNA"/>
</dbReference>